<reference evidence="1" key="1">
    <citation type="submission" date="2023-10" db="EMBL/GenBank/DDBJ databases">
        <title>Genome assembly of Pristionchus species.</title>
        <authorList>
            <person name="Yoshida K."/>
            <person name="Sommer R.J."/>
        </authorList>
    </citation>
    <scope>NUCLEOTIDE SEQUENCE</scope>
    <source>
        <strain evidence="1">RS0144</strain>
    </source>
</reference>
<gene>
    <name evidence="1" type="ORF">PENTCL1PPCAC_3222</name>
</gene>
<dbReference type="AlphaFoldDB" id="A0AAV5SEN3"/>
<organism evidence="1 2">
    <name type="scientific">Pristionchus entomophagus</name>
    <dbReference type="NCBI Taxonomy" id="358040"/>
    <lineage>
        <taxon>Eukaryota</taxon>
        <taxon>Metazoa</taxon>
        <taxon>Ecdysozoa</taxon>
        <taxon>Nematoda</taxon>
        <taxon>Chromadorea</taxon>
        <taxon>Rhabditida</taxon>
        <taxon>Rhabditina</taxon>
        <taxon>Diplogasteromorpha</taxon>
        <taxon>Diplogasteroidea</taxon>
        <taxon>Neodiplogasteridae</taxon>
        <taxon>Pristionchus</taxon>
    </lineage>
</organism>
<evidence type="ECO:0000313" key="2">
    <source>
        <dbReference type="Proteomes" id="UP001432027"/>
    </source>
</evidence>
<evidence type="ECO:0000313" key="1">
    <source>
        <dbReference type="EMBL" id="GMS81047.1"/>
    </source>
</evidence>
<comment type="caution">
    <text evidence="1">The sequence shown here is derived from an EMBL/GenBank/DDBJ whole genome shotgun (WGS) entry which is preliminary data.</text>
</comment>
<dbReference type="EMBL" id="BTSX01000001">
    <property type="protein sequence ID" value="GMS81047.1"/>
    <property type="molecule type" value="Genomic_DNA"/>
</dbReference>
<feature type="non-terminal residue" evidence="1">
    <location>
        <position position="82"/>
    </location>
</feature>
<keyword evidence="2" id="KW-1185">Reference proteome</keyword>
<accession>A0AAV5SEN3</accession>
<dbReference type="Proteomes" id="UP001432027">
    <property type="component" value="Unassembled WGS sequence"/>
</dbReference>
<protein>
    <recommendedName>
        <fullName evidence="3">HEAT domain-containing protein</fullName>
    </recommendedName>
</protein>
<evidence type="ECO:0008006" key="3">
    <source>
        <dbReference type="Google" id="ProtNLM"/>
    </source>
</evidence>
<name>A0AAV5SEN3_9BILA</name>
<proteinExistence type="predicted"/>
<sequence>MMQSSLECLLQLKKMEPDRQKIVMDRLLPLIASFASVVGDKFAPYVDEVSILALRELNKTKGDFDWALKMIALPLTVIGTSK</sequence>